<dbReference type="PANTHER" id="PTHR11743:SF70">
    <property type="entry name" value="GH26960P-RELATED"/>
    <property type="match status" value="1"/>
</dbReference>
<dbReference type="GeneID" id="115631639"/>
<dbReference type="FunFam" id="2.40.160.10:FF:000012">
    <property type="entry name" value="Voltage-dependent anion-selective channel"/>
    <property type="match status" value="1"/>
</dbReference>
<gene>
    <name evidence="13" type="primary">LOC115631639</name>
</gene>
<evidence type="ECO:0000256" key="5">
    <source>
        <dbReference type="ARBA" id="ARBA00022692"/>
    </source>
</evidence>
<protein>
    <submittedName>
        <fullName evidence="13">Voltage-dependent anion-selective channel</fullName>
    </submittedName>
</protein>
<evidence type="ECO:0000313" key="13">
    <source>
        <dbReference type="RefSeq" id="XP_030384307.1"/>
    </source>
</evidence>
<proteinExistence type="inferred from homology"/>
<evidence type="ECO:0000256" key="7">
    <source>
        <dbReference type="ARBA" id="ARBA00023065"/>
    </source>
</evidence>
<name>A0A6J2UAW4_DROLE</name>
<keyword evidence="9" id="KW-0496">Mitochondrion</keyword>
<keyword evidence="3" id="KW-0813">Transport</keyword>
<dbReference type="InterPro" id="IPR027246">
    <property type="entry name" value="Porin_Euk/Tom40"/>
</dbReference>
<keyword evidence="12" id="KW-1185">Reference proteome</keyword>
<feature type="compositionally biased region" description="Acidic residues" evidence="11">
    <location>
        <begin position="215"/>
        <end position="228"/>
    </location>
</feature>
<keyword evidence="8" id="KW-0626">Porin</keyword>
<dbReference type="InterPro" id="IPR001925">
    <property type="entry name" value="Porin_Euk"/>
</dbReference>
<dbReference type="PRINTS" id="PR00185">
    <property type="entry name" value="EUKARYTPORIN"/>
</dbReference>
<evidence type="ECO:0000256" key="10">
    <source>
        <dbReference type="ARBA" id="ARBA00023136"/>
    </source>
</evidence>
<dbReference type="PANTHER" id="PTHR11743">
    <property type="entry name" value="VOLTAGE-DEPENDENT ANION-SELECTIVE CHANNEL"/>
    <property type="match status" value="1"/>
</dbReference>
<dbReference type="CDD" id="cd07306">
    <property type="entry name" value="Porin3_VDAC"/>
    <property type="match status" value="1"/>
</dbReference>
<accession>A0A6J2UAW4</accession>
<dbReference type="InterPro" id="IPR023614">
    <property type="entry name" value="Porin_dom_sf"/>
</dbReference>
<organism evidence="12 13">
    <name type="scientific">Drosophila lebanonensis</name>
    <name type="common">Fruit fly</name>
    <name type="synonym">Scaptodrosophila lebanonensis</name>
    <dbReference type="NCBI Taxonomy" id="7225"/>
    <lineage>
        <taxon>Eukaryota</taxon>
        <taxon>Metazoa</taxon>
        <taxon>Ecdysozoa</taxon>
        <taxon>Arthropoda</taxon>
        <taxon>Hexapoda</taxon>
        <taxon>Insecta</taxon>
        <taxon>Pterygota</taxon>
        <taxon>Neoptera</taxon>
        <taxon>Endopterygota</taxon>
        <taxon>Diptera</taxon>
        <taxon>Brachycera</taxon>
        <taxon>Muscomorpha</taxon>
        <taxon>Ephydroidea</taxon>
        <taxon>Drosophilidae</taxon>
        <taxon>Scaptodrosophila</taxon>
    </lineage>
</organism>
<keyword evidence="6" id="KW-1000">Mitochondrion outer membrane</keyword>
<dbReference type="RefSeq" id="XP_030384307.1">
    <property type="nucleotide sequence ID" value="XM_030528447.1"/>
</dbReference>
<keyword evidence="5" id="KW-0812">Transmembrane</keyword>
<comment type="similarity">
    <text evidence="2">Belongs to the eukaryotic mitochondrial porin family.</text>
</comment>
<feature type="region of interest" description="Disordered" evidence="11">
    <location>
        <begin position="210"/>
        <end position="229"/>
    </location>
</feature>
<evidence type="ECO:0000256" key="1">
    <source>
        <dbReference type="ARBA" id="ARBA00004294"/>
    </source>
</evidence>
<evidence type="ECO:0000313" key="12">
    <source>
        <dbReference type="Proteomes" id="UP000504634"/>
    </source>
</evidence>
<dbReference type="GO" id="GO:0046930">
    <property type="term" value="C:pore complex"/>
    <property type="evidence" value="ECO:0007669"/>
    <property type="project" value="UniProtKB-KW"/>
</dbReference>
<keyword evidence="4" id="KW-1134">Transmembrane beta strand</keyword>
<dbReference type="GO" id="GO:0015288">
    <property type="term" value="F:porin activity"/>
    <property type="evidence" value="ECO:0007669"/>
    <property type="project" value="UniProtKB-KW"/>
</dbReference>
<dbReference type="AlphaFoldDB" id="A0A6J2UAW4"/>
<keyword evidence="10" id="KW-0472">Membrane</keyword>
<dbReference type="Pfam" id="PF01459">
    <property type="entry name" value="Porin_3"/>
    <property type="match status" value="1"/>
</dbReference>
<comment type="subcellular location">
    <subcellularLocation>
        <location evidence="1">Mitochondrion outer membrane</location>
    </subcellularLocation>
</comment>
<evidence type="ECO:0000256" key="4">
    <source>
        <dbReference type="ARBA" id="ARBA00022452"/>
    </source>
</evidence>
<evidence type="ECO:0000256" key="3">
    <source>
        <dbReference type="ARBA" id="ARBA00022448"/>
    </source>
</evidence>
<dbReference type="Proteomes" id="UP000504634">
    <property type="component" value="Unplaced"/>
</dbReference>
<reference evidence="13" key="1">
    <citation type="submission" date="2025-08" db="UniProtKB">
        <authorList>
            <consortium name="RefSeq"/>
        </authorList>
    </citation>
    <scope>IDENTIFICATION</scope>
    <source>
        <strain evidence="13">11010-0011.00</strain>
        <tissue evidence="13">Whole body</tissue>
    </source>
</reference>
<dbReference type="GO" id="GO:0005741">
    <property type="term" value="C:mitochondrial outer membrane"/>
    <property type="evidence" value="ECO:0007669"/>
    <property type="project" value="UniProtKB-SubCell"/>
</dbReference>
<evidence type="ECO:0000256" key="9">
    <source>
        <dbReference type="ARBA" id="ARBA00023128"/>
    </source>
</evidence>
<sequence>MAPPVYPDLGKLARDIFKRGYHPGLWQLDCKTMTNSGIEFFTTGFASQDASKVSGSLQSKYKIEDYGLTLTERWNTDNLLFGEIMQRDKLAEGLMLALEAKFQPSSGEKDAKIKVGYAQENFNFLADMNIDPNGPLINASLVLGHHEFLGGIGLGIDTSASEVSTWKLALGWFNEQATLHGELKDGNSWLASLFYKVNEQIDSAAEIAKTAGDSGGEEPPPEGEEGGGEGELVVSLGMVYHMEGDALIRAKLNSKVEVGLGYEQKLREGITFSISTVLEGKNLTEGNHKFGLGFALEC</sequence>
<evidence type="ECO:0000256" key="8">
    <source>
        <dbReference type="ARBA" id="ARBA00023114"/>
    </source>
</evidence>
<dbReference type="OrthoDB" id="7827681at2759"/>
<dbReference type="GO" id="GO:0008308">
    <property type="term" value="F:voltage-gated monoatomic anion channel activity"/>
    <property type="evidence" value="ECO:0007669"/>
    <property type="project" value="InterPro"/>
</dbReference>
<evidence type="ECO:0000256" key="6">
    <source>
        <dbReference type="ARBA" id="ARBA00022787"/>
    </source>
</evidence>
<keyword evidence="7" id="KW-0406">Ion transport</keyword>
<dbReference type="Gene3D" id="2.40.160.10">
    <property type="entry name" value="Porin"/>
    <property type="match status" value="1"/>
</dbReference>
<evidence type="ECO:0000256" key="2">
    <source>
        <dbReference type="ARBA" id="ARBA00007780"/>
    </source>
</evidence>
<evidence type="ECO:0000256" key="11">
    <source>
        <dbReference type="SAM" id="MobiDB-lite"/>
    </source>
</evidence>